<comment type="subcellular location">
    <subcellularLocation>
        <location evidence="6">Cell membrane</location>
        <topology evidence="6">Multi-pass membrane protein</topology>
    </subcellularLocation>
    <subcellularLocation>
        <location evidence="1">Membrane</location>
    </subcellularLocation>
</comment>
<evidence type="ECO:0000256" key="4">
    <source>
        <dbReference type="ARBA" id="ARBA00022989"/>
    </source>
</evidence>
<reference evidence="8 9" key="1">
    <citation type="submission" date="2019-12" db="EMBL/GenBank/DDBJ databases">
        <authorList>
            <person name="Kim Y.S."/>
        </authorList>
    </citation>
    <scope>NUCLEOTIDE SEQUENCE [LARGE SCALE GENOMIC DNA]</scope>
    <source>
        <strain evidence="8 9">MMS17-SY077</strain>
    </source>
</reference>
<dbReference type="PROSITE" id="PS51257">
    <property type="entry name" value="PROKAR_LIPOPROTEIN"/>
    <property type="match status" value="1"/>
</dbReference>
<keyword evidence="9" id="KW-1185">Reference proteome</keyword>
<dbReference type="GO" id="GO:0005886">
    <property type="term" value="C:plasma membrane"/>
    <property type="evidence" value="ECO:0007669"/>
    <property type="project" value="UniProtKB-SubCell"/>
</dbReference>
<evidence type="ECO:0000313" key="8">
    <source>
        <dbReference type="EMBL" id="MWB98421.1"/>
    </source>
</evidence>
<feature type="transmembrane region" description="Helical" evidence="6">
    <location>
        <begin position="218"/>
        <end position="237"/>
    </location>
</feature>
<feature type="transmembrane region" description="Helical" evidence="6">
    <location>
        <begin position="12"/>
        <end position="32"/>
    </location>
</feature>
<comment type="similarity">
    <text evidence="2 6">Belongs to the SURF1 family.</text>
</comment>
<organism evidence="8 9">
    <name type="scientific">Agromyces seonyuensis</name>
    <dbReference type="NCBI Taxonomy" id="2662446"/>
    <lineage>
        <taxon>Bacteria</taxon>
        <taxon>Bacillati</taxon>
        <taxon>Actinomycetota</taxon>
        <taxon>Actinomycetes</taxon>
        <taxon>Micrococcales</taxon>
        <taxon>Microbacteriaceae</taxon>
        <taxon>Agromyces</taxon>
    </lineage>
</organism>
<name>A0A6I4NWA8_9MICO</name>
<evidence type="ECO:0000256" key="3">
    <source>
        <dbReference type="ARBA" id="ARBA00022692"/>
    </source>
</evidence>
<keyword evidence="3 6" id="KW-0812">Transmembrane</keyword>
<accession>A0A6I4NWA8</accession>
<evidence type="ECO:0000313" key="9">
    <source>
        <dbReference type="Proteomes" id="UP000438182"/>
    </source>
</evidence>
<proteinExistence type="inferred from homology"/>
<dbReference type="CDD" id="cd06662">
    <property type="entry name" value="SURF1"/>
    <property type="match status" value="1"/>
</dbReference>
<feature type="compositionally biased region" description="Acidic residues" evidence="7">
    <location>
        <begin position="286"/>
        <end position="296"/>
    </location>
</feature>
<keyword evidence="5 6" id="KW-0472">Membrane</keyword>
<comment type="caution">
    <text evidence="8">The sequence shown here is derived from an EMBL/GenBank/DDBJ whole genome shotgun (WGS) entry which is preliminary data.</text>
</comment>
<dbReference type="PANTHER" id="PTHR23427">
    <property type="entry name" value="SURFEIT LOCUS PROTEIN"/>
    <property type="match status" value="1"/>
</dbReference>
<feature type="region of interest" description="Disordered" evidence="7">
    <location>
        <begin position="255"/>
        <end position="296"/>
    </location>
</feature>
<evidence type="ECO:0000256" key="5">
    <source>
        <dbReference type="ARBA" id="ARBA00023136"/>
    </source>
</evidence>
<evidence type="ECO:0000256" key="6">
    <source>
        <dbReference type="RuleBase" id="RU363076"/>
    </source>
</evidence>
<evidence type="ECO:0000256" key="1">
    <source>
        <dbReference type="ARBA" id="ARBA00004370"/>
    </source>
</evidence>
<evidence type="ECO:0000256" key="2">
    <source>
        <dbReference type="ARBA" id="ARBA00007165"/>
    </source>
</evidence>
<dbReference type="EMBL" id="WSTA01000026">
    <property type="protein sequence ID" value="MWB98421.1"/>
    <property type="molecule type" value="Genomic_DNA"/>
</dbReference>
<dbReference type="PANTHER" id="PTHR23427:SF2">
    <property type="entry name" value="SURFEIT LOCUS PROTEIN 1"/>
    <property type="match status" value="1"/>
</dbReference>
<dbReference type="Proteomes" id="UP000438182">
    <property type="component" value="Unassembled WGS sequence"/>
</dbReference>
<dbReference type="InterPro" id="IPR045214">
    <property type="entry name" value="Surf1/Surf4"/>
</dbReference>
<dbReference type="RefSeq" id="WP_160423762.1">
    <property type="nucleotide sequence ID" value="NZ_WSTA01000026.1"/>
</dbReference>
<gene>
    <name evidence="8" type="ORF">GB864_07655</name>
</gene>
<dbReference type="Pfam" id="PF02104">
    <property type="entry name" value="SURF1"/>
    <property type="match status" value="1"/>
</dbReference>
<keyword evidence="6" id="KW-1003">Cell membrane</keyword>
<dbReference type="InterPro" id="IPR002994">
    <property type="entry name" value="Surf1/Shy1"/>
</dbReference>
<protein>
    <recommendedName>
        <fullName evidence="6">SURF1-like protein</fullName>
    </recommendedName>
</protein>
<sequence>MDDVRAVFSRRWLPWLAAVVVFAIACCFLGVWQVNRRVEALTEIARIDANYDHDPVPVDEVLPDPAAFDVASKWLPVELTGQYLADEQLAVRNRPLSGTVGYEVITPFRTSDGTVFFVDRGWIPRDESGVLGVIPDPPAGTVTIAARLKADEGAISGRSGTDRTLASVDLQDAASRFADPSYTAAYGILVHTDADDASADAPLALPRPERNEGPHLSYALQWFVYAIMGFVAIWWFARRERLLAEELAAESGEPTGTVLVDPLAGRGASRSLRSTPKAMKRRDADADLEDEILDRR</sequence>
<evidence type="ECO:0000256" key="7">
    <source>
        <dbReference type="SAM" id="MobiDB-lite"/>
    </source>
</evidence>
<dbReference type="PROSITE" id="PS50895">
    <property type="entry name" value="SURF1"/>
    <property type="match status" value="1"/>
</dbReference>
<keyword evidence="4 6" id="KW-1133">Transmembrane helix</keyword>
<dbReference type="AlphaFoldDB" id="A0A6I4NWA8"/>